<dbReference type="AlphaFoldDB" id="A0A0A9HI87"/>
<sequence>MPIQLLELKRFLTLLSKERTCNIMNLPIELIVMFLLCINSIT</sequence>
<protein>
    <submittedName>
        <fullName evidence="1">Uncharacterized protein</fullName>
    </submittedName>
</protein>
<proteinExistence type="predicted"/>
<dbReference type="EMBL" id="GBRH01163335">
    <property type="protein sequence ID" value="JAE34561.1"/>
    <property type="molecule type" value="Transcribed_RNA"/>
</dbReference>
<organism evidence="1">
    <name type="scientific">Arundo donax</name>
    <name type="common">Giant reed</name>
    <name type="synonym">Donax arundinaceus</name>
    <dbReference type="NCBI Taxonomy" id="35708"/>
    <lineage>
        <taxon>Eukaryota</taxon>
        <taxon>Viridiplantae</taxon>
        <taxon>Streptophyta</taxon>
        <taxon>Embryophyta</taxon>
        <taxon>Tracheophyta</taxon>
        <taxon>Spermatophyta</taxon>
        <taxon>Magnoliopsida</taxon>
        <taxon>Liliopsida</taxon>
        <taxon>Poales</taxon>
        <taxon>Poaceae</taxon>
        <taxon>PACMAD clade</taxon>
        <taxon>Arundinoideae</taxon>
        <taxon>Arundineae</taxon>
        <taxon>Arundo</taxon>
    </lineage>
</organism>
<name>A0A0A9HI87_ARUDO</name>
<reference evidence="1" key="1">
    <citation type="submission" date="2014-09" db="EMBL/GenBank/DDBJ databases">
        <authorList>
            <person name="Magalhaes I.L.F."/>
            <person name="Oliveira U."/>
            <person name="Santos F.R."/>
            <person name="Vidigal T.H.D.A."/>
            <person name="Brescovit A.D."/>
            <person name="Santos A.J."/>
        </authorList>
    </citation>
    <scope>NUCLEOTIDE SEQUENCE</scope>
    <source>
        <tissue evidence="1">Shoot tissue taken approximately 20 cm above the soil surface</tissue>
    </source>
</reference>
<accession>A0A0A9HI87</accession>
<reference evidence="1" key="2">
    <citation type="journal article" date="2015" name="Data Brief">
        <title>Shoot transcriptome of the giant reed, Arundo donax.</title>
        <authorList>
            <person name="Barrero R.A."/>
            <person name="Guerrero F.D."/>
            <person name="Moolhuijzen P."/>
            <person name="Goolsby J.A."/>
            <person name="Tidwell J."/>
            <person name="Bellgard S.E."/>
            <person name="Bellgard M.I."/>
        </authorList>
    </citation>
    <scope>NUCLEOTIDE SEQUENCE</scope>
    <source>
        <tissue evidence="1">Shoot tissue taken approximately 20 cm above the soil surface</tissue>
    </source>
</reference>
<evidence type="ECO:0000313" key="1">
    <source>
        <dbReference type="EMBL" id="JAE34561.1"/>
    </source>
</evidence>